<dbReference type="UniPathway" id="UPA00665"/>
<dbReference type="OrthoDB" id="9810259at2"/>
<organism evidence="12 13">
    <name type="scientific">Thermovenabulum gondwanense</name>
    <dbReference type="NCBI Taxonomy" id="520767"/>
    <lineage>
        <taxon>Bacteria</taxon>
        <taxon>Bacillati</taxon>
        <taxon>Bacillota</taxon>
        <taxon>Clostridia</taxon>
        <taxon>Thermosediminibacterales</taxon>
        <taxon>Thermosediminibacteraceae</taxon>
        <taxon>Thermovenabulum</taxon>
    </lineage>
</organism>
<comment type="function">
    <text evidence="9 10">This protein specifically catalyzes the removal of signal peptides from prolipoproteins.</text>
</comment>
<keyword evidence="2 9" id="KW-1003">Cell membrane</keyword>
<comment type="pathway">
    <text evidence="9">Protein modification; lipoprotein biosynthesis (signal peptide cleavage).</text>
</comment>
<feature type="active site" evidence="9">
    <location>
        <position position="125"/>
    </location>
</feature>
<feature type="transmembrane region" description="Helical" evidence="9">
    <location>
        <begin position="88"/>
        <end position="108"/>
    </location>
</feature>
<evidence type="ECO:0000313" key="12">
    <source>
        <dbReference type="EMBL" id="KYO66737.1"/>
    </source>
</evidence>
<dbReference type="InterPro" id="IPR001872">
    <property type="entry name" value="Peptidase_A8"/>
</dbReference>
<dbReference type="PROSITE" id="PS00855">
    <property type="entry name" value="SPASE_II"/>
    <property type="match status" value="1"/>
</dbReference>
<dbReference type="EC" id="3.4.23.36" evidence="9"/>
<dbReference type="STRING" id="520767.ATZ99_09820"/>
<comment type="similarity">
    <text evidence="1 9 11">Belongs to the peptidase A8 family.</text>
</comment>
<evidence type="ECO:0000256" key="1">
    <source>
        <dbReference type="ARBA" id="ARBA00006139"/>
    </source>
</evidence>
<gene>
    <name evidence="9 12" type="primary">lspA</name>
    <name evidence="12" type="ORF">ATZ99_09820</name>
</gene>
<keyword evidence="4 9" id="KW-0812">Transmembrane</keyword>
<keyword evidence="7 9" id="KW-1133">Transmembrane helix</keyword>
<sequence length="149" mass="16884">MVFIIFSAIVVLLDQITKFIVKTRMNPYESFPVINPILYITYVKNRGAAFSLLEGNIPFFAIVSLIVNLFILFLLVKGIKSSKITKFSLALILGGSIGNFLDRIRLGYVVDFIDLRVWPVFNVADIAVVFGVLILSYILIFEKDEIKIF</sequence>
<keyword evidence="6 9" id="KW-0378">Hydrolase</keyword>
<protein>
    <recommendedName>
        <fullName evidence="9">Lipoprotein signal peptidase</fullName>
        <ecNumber evidence="9">3.4.23.36</ecNumber>
    </recommendedName>
    <alternativeName>
        <fullName evidence="9">Prolipoprotein signal peptidase</fullName>
    </alternativeName>
    <alternativeName>
        <fullName evidence="9">Signal peptidase II</fullName>
        <shortName evidence="9">SPase II</shortName>
    </alternativeName>
</protein>
<keyword evidence="5 9" id="KW-0064">Aspartyl protease</keyword>
<evidence type="ECO:0000256" key="2">
    <source>
        <dbReference type="ARBA" id="ARBA00022475"/>
    </source>
</evidence>
<dbReference type="Pfam" id="PF01252">
    <property type="entry name" value="Peptidase_A8"/>
    <property type="match status" value="1"/>
</dbReference>
<evidence type="ECO:0000256" key="4">
    <source>
        <dbReference type="ARBA" id="ARBA00022692"/>
    </source>
</evidence>
<dbReference type="HAMAP" id="MF_00161">
    <property type="entry name" value="LspA"/>
    <property type="match status" value="1"/>
</dbReference>
<dbReference type="RefSeq" id="WP_068748119.1">
    <property type="nucleotide sequence ID" value="NZ_LOHZ01000025.1"/>
</dbReference>
<keyword evidence="13" id="KW-1185">Reference proteome</keyword>
<keyword evidence="3 9" id="KW-0645">Protease</keyword>
<evidence type="ECO:0000256" key="8">
    <source>
        <dbReference type="ARBA" id="ARBA00023136"/>
    </source>
</evidence>
<dbReference type="PANTHER" id="PTHR33695">
    <property type="entry name" value="LIPOPROTEIN SIGNAL PEPTIDASE"/>
    <property type="match status" value="1"/>
</dbReference>
<keyword evidence="8 9" id="KW-0472">Membrane</keyword>
<name>A0A162MMS8_9FIRM</name>
<dbReference type="EMBL" id="LOHZ01000025">
    <property type="protein sequence ID" value="KYO66737.1"/>
    <property type="molecule type" value="Genomic_DNA"/>
</dbReference>
<evidence type="ECO:0000256" key="11">
    <source>
        <dbReference type="RuleBase" id="RU004181"/>
    </source>
</evidence>
<comment type="caution">
    <text evidence="12">The sequence shown here is derived from an EMBL/GenBank/DDBJ whole genome shotgun (WGS) entry which is preliminary data.</text>
</comment>
<feature type="active site" evidence="9">
    <location>
        <position position="111"/>
    </location>
</feature>
<dbReference type="GO" id="GO:0006508">
    <property type="term" value="P:proteolysis"/>
    <property type="evidence" value="ECO:0007669"/>
    <property type="project" value="UniProtKB-KW"/>
</dbReference>
<dbReference type="Proteomes" id="UP000075737">
    <property type="component" value="Unassembled WGS sequence"/>
</dbReference>
<dbReference type="AlphaFoldDB" id="A0A162MMS8"/>
<comment type="subcellular location">
    <subcellularLocation>
        <location evidence="9">Cell membrane</location>
        <topology evidence="9">Multi-pass membrane protein</topology>
    </subcellularLocation>
</comment>
<evidence type="ECO:0000256" key="10">
    <source>
        <dbReference type="RuleBase" id="RU000594"/>
    </source>
</evidence>
<evidence type="ECO:0000256" key="5">
    <source>
        <dbReference type="ARBA" id="ARBA00022750"/>
    </source>
</evidence>
<evidence type="ECO:0000256" key="3">
    <source>
        <dbReference type="ARBA" id="ARBA00022670"/>
    </source>
</evidence>
<dbReference type="PATRIC" id="fig|520767.4.peg.1080"/>
<dbReference type="GO" id="GO:0005886">
    <property type="term" value="C:plasma membrane"/>
    <property type="evidence" value="ECO:0007669"/>
    <property type="project" value="UniProtKB-SubCell"/>
</dbReference>
<accession>A0A162MMS8</accession>
<feature type="transmembrane region" description="Helical" evidence="9">
    <location>
        <begin position="120"/>
        <end position="140"/>
    </location>
</feature>
<proteinExistence type="inferred from homology"/>
<dbReference type="PRINTS" id="PR00781">
    <property type="entry name" value="LIPOSIGPTASE"/>
</dbReference>
<evidence type="ECO:0000313" key="13">
    <source>
        <dbReference type="Proteomes" id="UP000075737"/>
    </source>
</evidence>
<comment type="caution">
    <text evidence="9">Lacks conserved residue(s) required for the propagation of feature annotation.</text>
</comment>
<reference evidence="12 13" key="1">
    <citation type="submission" date="2015-12" db="EMBL/GenBank/DDBJ databases">
        <title>Draft genome of Thermovenabulum gondwanense isolated from a red thermophilic microbial mat colonisisng an outflow channel of a bore well.</title>
        <authorList>
            <person name="Patel B.K."/>
        </authorList>
    </citation>
    <scope>NUCLEOTIDE SEQUENCE [LARGE SCALE GENOMIC DNA]</scope>
    <source>
        <strain evidence="12 13">R270</strain>
    </source>
</reference>
<feature type="transmembrane region" description="Helical" evidence="9">
    <location>
        <begin position="57"/>
        <end position="76"/>
    </location>
</feature>
<evidence type="ECO:0000256" key="6">
    <source>
        <dbReference type="ARBA" id="ARBA00022801"/>
    </source>
</evidence>
<dbReference type="NCBIfam" id="TIGR00077">
    <property type="entry name" value="lspA"/>
    <property type="match status" value="1"/>
</dbReference>
<evidence type="ECO:0000256" key="9">
    <source>
        <dbReference type="HAMAP-Rule" id="MF_00161"/>
    </source>
</evidence>
<dbReference type="PANTHER" id="PTHR33695:SF1">
    <property type="entry name" value="LIPOPROTEIN SIGNAL PEPTIDASE"/>
    <property type="match status" value="1"/>
</dbReference>
<evidence type="ECO:0000256" key="7">
    <source>
        <dbReference type="ARBA" id="ARBA00022989"/>
    </source>
</evidence>
<keyword evidence="12" id="KW-0449">Lipoprotein</keyword>
<comment type="catalytic activity">
    <reaction evidence="9 10">
        <text>Release of signal peptides from bacterial membrane prolipoproteins. Hydrolyzes -Xaa-Yaa-Zaa-|-(S,diacylglyceryl)Cys-, in which Xaa is hydrophobic (preferably Leu), and Yaa (Ala or Ser) and Zaa (Gly or Ala) have small, neutral side chains.</text>
        <dbReference type="EC" id="3.4.23.36"/>
    </reaction>
</comment>
<dbReference type="GO" id="GO:0004190">
    <property type="term" value="F:aspartic-type endopeptidase activity"/>
    <property type="evidence" value="ECO:0007669"/>
    <property type="project" value="UniProtKB-UniRule"/>
</dbReference>